<organism evidence="1 2">
    <name type="scientific">Dendrobium chrysotoxum</name>
    <name type="common">Orchid</name>
    <dbReference type="NCBI Taxonomy" id="161865"/>
    <lineage>
        <taxon>Eukaryota</taxon>
        <taxon>Viridiplantae</taxon>
        <taxon>Streptophyta</taxon>
        <taxon>Embryophyta</taxon>
        <taxon>Tracheophyta</taxon>
        <taxon>Spermatophyta</taxon>
        <taxon>Magnoliopsida</taxon>
        <taxon>Liliopsida</taxon>
        <taxon>Asparagales</taxon>
        <taxon>Orchidaceae</taxon>
        <taxon>Epidendroideae</taxon>
        <taxon>Malaxideae</taxon>
        <taxon>Dendrobiinae</taxon>
        <taxon>Dendrobium</taxon>
    </lineage>
</organism>
<name>A0AAV7H254_DENCH</name>
<protein>
    <submittedName>
        <fullName evidence="1">Uncharacterized protein</fullName>
    </submittedName>
</protein>
<dbReference type="AlphaFoldDB" id="A0AAV7H254"/>
<dbReference type="Proteomes" id="UP000775213">
    <property type="component" value="Unassembled WGS sequence"/>
</dbReference>
<sequence>MAESLAGNLHCNDYFSDLVHEQQKPSESSLKAKIYSLFDKERQSTKSLVAESVRILPRMRLIYFHGGQESLCCNARWSYYNLGIYTLNCETPYIKNLKYVAELLGKAETGEGIAGTCRNQILHFLS</sequence>
<reference evidence="1 2" key="1">
    <citation type="journal article" date="2021" name="Hortic Res">
        <title>Chromosome-scale assembly of the Dendrobium chrysotoxum genome enhances the understanding of orchid evolution.</title>
        <authorList>
            <person name="Zhang Y."/>
            <person name="Zhang G.Q."/>
            <person name="Zhang D."/>
            <person name="Liu X.D."/>
            <person name="Xu X.Y."/>
            <person name="Sun W.H."/>
            <person name="Yu X."/>
            <person name="Zhu X."/>
            <person name="Wang Z.W."/>
            <person name="Zhao X."/>
            <person name="Zhong W.Y."/>
            <person name="Chen H."/>
            <person name="Yin W.L."/>
            <person name="Huang T."/>
            <person name="Niu S.C."/>
            <person name="Liu Z.J."/>
        </authorList>
    </citation>
    <scope>NUCLEOTIDE SEQUENCE [LARGE SCALE GENOMIC DNA]</scope>
    <source>
        <strain evidence="1">Lindl</strain>
    </source>
</reference>
<dbReference type="EMBL" id="JAGFBR010000009">
    <property type="protein sequence ID" value="KAH0461897.1"/>
    <property type="molecule type" value="Genomic_DNA"/>
</dbReference>
<keyword evidence="2" id="KW-1185">Reference proteome</keyword>
<comment type="caution">
    <text evidence="1">The sequence shown here is derived from an EMBL/GenBank/DDBJ whole genome shotgun (WGS) entry which is preliminary data.</text>
</comment>
<evidence type="ECO:0000313" key="1">
    <source>
        <dbReference type="EMBL" id="KAH0461897.1"/>
    </source>
</evidence>
<gene>
    <name evidence="1" type="ORF">IEQ34_009472</name>
</gene>
<evidence type="ECO:0000313" key="2">
    <source>
        <dbReference type="Proteomes" id="UP000775213"/>
    </source>
</evidence>
<proteinExistence type="predicted"/>
<accession>A0AAV7H254</accession>